<dbReference type="OMA" id="SKQCARI"/>
<reference evidence="1" key="2">
    <citation type="submission" date="2025-08" db="UniProtKB">
        <authorList>
            <consortium name="Ensembl"/>
        </authorList>
    </citation>
    <scope>IDENTIFICATION</scope>
</reference>
<evidence type="ECO:0000313" key="2">
    <source>
        <dbReference type="Proteomes" id="UP000029965"/>
    </source>
</evidence>
<evidence type="ECO:0000313" key="1">
    <source>
        <dbReference type="Ensembl" id="ENSCSAP00000018915.1"/>
    </source>
</evidence>
<reference evidence="1" key="3">
    <citation type="submission" date="2025-09" db="UniProtKB">
        <authorList>
            <consortium name="Ensembl"/>
        </authorList>
    </citation>
    <scope>IDENTIFICATION</scope>
</reference>
<reference evidence="1 2" key="1">
    <citation type="submission" date="2014-03" db="EMBL/GenBank/DDBJ databases">
        <authorList>
            <person name="Warren W."/>
            <person name="Wilson R.K."/>
        </authorList>
    </citation>
    <scope>NUCLEOTIDE SEQUENCE</scope>
</reference>
<dbReference type="Bgee" id="ENSCSAG00000019407">
    <property type="expression patterns" value="Expressed in caudate nucleus and 7 other cell types or tissues"/>
</dbReference>
<dbReference type="Proteomes" id="UP000029965">
    <property type="component" value="Chromosome 24"/>
</dbReference>
<name>A0A0D9SDH6_CHLSB</name>
<proteinExistence type="predicted"/>
<dbReference type="Ensembl" id="ENSCSAT00000019497.1">
    <property type="protein sequence ID" value="ENSCSAP00000018915.1"/>
    <property type="gene ID" value="ENSCSAG00000019407.1"/>
</dbReference>
<accession>A0A0D9SDH6</accession>
<keyword evidence="2" id="KW-1185">Reference proteome</keyword>
<protein>
    <submittedName>
        <fullName evidence="1">Uncharacterized protein</fullName>
    </submittedName>
</protein>
<dbReference type="AlphaFoldDB" id="A0A0D9SDH6"/>
<organism evidence="1 2">
    <name type="scientific">Chlorocebus sabaeus</name>
    <name type="common">Green monkey</name>
    <name type="synonym">Simia sabaea</name>
    <dbReference type="NCBI Taxonomy" id="60711"/>
    <lineage>
        <taxon>Eukaryota</taxon>
        <taxon>Metazoa</taxon>
        <taxon>Chordata</taxon>
        <taxon>Craniata</taxon>
        <taxon>Vertebrata</taxon>
        <taxon>Euteleostomi</taxon>
        <taxon>Mammalia</taxon>
        <taxon>Eutheria</taxon>
        <taxon>Euarchontoglires</taxon>
        <taxon>Primates</taxon>
        <taxon>Haplorrhini</taxon>
        <taxon>Catarrhini</taxon>
        <taxon>Cercopithecidae</taxon>
        <taxon>Cercopithecinae</taxon>
        <taxon>Chlorocebus</taxon>
    </lineage>
</organism>
<dbReference type="GeneTree" id="ENSGT00550000076327"/>
<dbReference type="EMBL" id="AQIB01058888">
    <property type="status" value="NOT_ANNOTATED_CDS"/>
    <property type="molecule type" value="Genomic_DNA"/>
</dbReference>
<sequence>MFTPLYSTLGDRDPVSNKPTKNCRATGFVTSFVELFDFSKQCARIILIKTKTKFERDRTLTNTLFLLSE</sequence>
<dbReference type="eggNOG" id="ENOG502TJAB">
    <property type="taxonomic scope" value="Eukaryota"/>
</dbReference>